<feature type="region of interest" description="Disordered" evidence="5">
    <location>
        <begin position="845"/>
        <end position="887"/>
    </location>
</feature>
<reference evidence="7 8" key="2">
    <citation type="journal article" date="2015" name="Eukaryot. Cell">
        <title>Asexual propagation of a virulent clone complex in a human and feline outbreak of sporotrichosis.</title>
        <authorList>
            <person name="Teixeira Mde M."/>
            <person name="Rodrigues A.M."/>
            <person name="Tsui C.K."/>
            <person name="de Almeida L.G."/>
            <person name="Van Diepeningen A.D."/>
            <person name="van den Ende B.G."/>
            <person name="Fernandes G.F."/>
            <person name="Kano R."/>
            <person name="Hamelin R.C."/>
            <person name="Lopes-Bezerra L.M."/>
            <person name="Vasconcelos A.T."/>
            <person name="de Hoog S."/>
            <person name="de Camargo Z.P."/>
            <person name="Felipe M.S."/>
        </authorList>
    </citation>
    <scope>NUCLEOTIDE SEQUENCE [LARGE SCALE GENOMIC DNA]</scope>
    <source>
        <strain evidence="7 8">1099-18</strain>
    </source>
</reference>
<feature type="compositionally biased region" description="Polar residues" evidence="5">
    <location>
        <begin position="209"/>
        <end position="218"/>
    </location>
</feature>
<dbReference type="OrthoDB" id="6077919at2759"/>
<evidence type="ECO:0000256" key="5">
    <source>
        <dbReference type="SAM" id="MobiDB-lite"/>
    </source>
</evidence>
<dbReference type="EMBL" id="AXCR01000004">
    <property type="protein sequence ID" value="KJR87752.1"/>
    <property type="molecule type" value="Genomic_DNA"/>
</dbReference>
<feature type="compositionally biased region" description="Low complexity" evidence="5">
    <location>
        <begin position="412"/>
        <end position="422"/>
    </location>
</feature>
<feature type="compositionally biased region" description="Basic and acidic residues" evidence="5">
    <location>
        <begin position="152"/>
        <end position="166"/>
    </location>
</feature>
<dbReference type="GO" id="GO:0008270">
    <property type="term" value="F:zinc ion binding"/>
    <property type="evidence" value="ECO:0007669"/>
    <property type="project" value="UniProtKB-KW"/>
</dbReference>
<dbReference type="Gene3D" id="3.30.160.60">
    <property type="entry name" value="Classic Zinc Finger"/>
    <property type="match status" value="2"/>
</dbReference>
<feature type="region of interest" description="Disordered" evidence="5">
    <location>
        <begin position="98"/>
        <end position="274"/>
    </location>
</feature>
<keyword evidence="2" id="KW-0677">Repeat</keyword>
<comment type="caution">
    <text evidence="7">The sequence shown here is derived from an EMBL/GenBank/DDBJ whole genome shotgun (WGS) entry which is preliminary data.</text>
</comment>
<feature type="compositionally biased region" description="Low complexity" evidence="5">
    <location>
        <begin position="54"/>
        <end position="64"/>
    </location>
</feature>
<feature type="compositionally biased region" description="Polar residues" evidence="5">
    <location>
        <begin position="388"/>
        <end position="397"/>
    </location>
</feature>
<dbReference type="VEuPathDB" id="FungiDB:SPSK_07026"/>
<dbReference type="GO" id="GO:0000981">
    <property type="term" value="F:DNA-binding transcription factor activity, RNA polymerase II-specific"/>
    <property type="evidence" value="ECO:0007669"/>
    <property type="project" value="TreeGrafter"/>
</dbReference>
<accession>A0A0F2MDN0</accession>
<evidence type="ECO:0000259" key="6">
    <source>
        <dbReference type="SMART" id="SM00355"/>
    </source>
</evidence>
<feature type="compositionally biased region" description="Polar residues" evidence="5">
    <location>
        <begin position="717"/>
        <end position="737"/>
    </location>
</feature>
<protein>
    <recommendedName>
        <fullName evidence="6">C2H2-type domain-containing protein</fullName>
    </recommendedName>
</protein>
<keyword evidence="4" id="KW-0862">Zinc</keyword>
<dbReference type="InterPro" id="IPR036236">
    <property type="entry name" value="Znf_C2H2_sf"/>
</dbReference>
<proteinExistence type="predicted"/>
<dbReference type="AlphaFoldDB" id="A0A0F2MDN0"/>
<keyword evidence="3" id="KW-0863">Zinc-finger</keyword>
<feature type="compositionally biased region" description="Low complexity" evidence="5">
    <location>
        <begin position="1"/>
        <end position="17"/>
    </location>
</feature>
<evidence type="ECO:0000313" key="7">
    <source>
        <dbReference type="EMBL" id="KJR87752.1"/>
    </source>
</evidence>
<feature type="compositionally biased region" description="Basic and acidic residues" evidence="5">
    <location>
        <begin position="248"/>
        <end position="261"/>
    </location>
</feature>
<dbReference type="PANTHER" id="PTHR19818">
    <property type="entry name" value="ZINC FINGER PROTEIN ZIC AND GLI"/>
    <property type="match status" value="1"/>
</dbReference>
<evidence type="ECO:0000256" key="1">
    <source>
        <dbReference type="ARBA" id="ARBA00022723"/>
    </source>
</evidence>
<dbReference type="Proteomes" id="UP000033710">
    <property type="component" value="Unassembled WGS sequence"/>
</dbReference>
<evidence type="ECO:0000256" key="3">
    <source>
        <dbReference type="ARBA" id="ARBA00022771"/>
    </source>
</evidence>
<dbReference type="SMART" id="SM00355">
    <property type="entry name" value="ZnF_C2H2"/>
    <property type="match status" value="3"/>
</dbReference>
<feature type="compositionally biased region" description="Low complexity" evidence="5">
    <location>
        <begin position="540"/>
        <end position="559"/>
    </location>
</feature>
<dbReference type="PANTHER" id="PTHR19818:SF139">
    <property type="entry name" value="PAIR-RULE PROTEIN ODD-PAIRED"/>
    <property type="match status" value="1"/>
</dbReference>
<feature type="region of interest" description="Disordered" evidence="5">
    <location>
        <begin position="1"/>
        <end position="84"/>
    </location>
</feature>
<feature type="compositionally biased region" description="Polar residues" evidence="5">
    <location>
        <begin position="668"/>
        <end position="680"/>
    </location>
</feature>
<keyword evidence="1" id="KW-0479">Metal-binding</keyword>
<feature type="domain" description="C2H2-type" evidence="6">
    <location>
        <begin position="832"/>
        <end position="857"/>
    </location>
</feature>
<evidence type="ECO:0000313" key="8">
    <source>
        <dbReference type="Proteomes" id="UP000033710"/>
    </source>
</evidence>
<dbReference type="GO" id="GO:0000978">
    <property type="term" value="F:RNA polymerase II cis-regulatory region sequence-specific DNA binding"/>
    <property type="evidence" value="ECO:0007669"/>
    <property type="project" value="TreeGrafter"/>
</dbReference>
<feature type="region of interest" description="Disordered" evidence="5">
    <location>
        <begin position="295"/>
        <end position="485"/>
    </location>
</feature>
<feature type="domain" description="C2H2-type" evidence="6">
    <location>
        <begin position="767"/>
        <end position="792"/>
    </location>
</feature>
<feature type="compositionally biased region" description="Polar residues" evidence="5">
    <location>
        <begin position="452"/>
        <end position="480"/>
    </location>
</feature>
<evidence type="ECO:0000256" key="4">
    <source>
        <dbReference type="ARBA" id="ARBA00022833"/>
    </source>
</evidence>
<feature type="domain" description="C2H2-type" evidence="6">
    <location>
        <begin position="798"/>
        <end position="827"/>
    </location>
</feature>
<dbReference type="GeneID" id="27668973"/>
<sequence length="887" mass="95427">MNTVHSTSATLASLNSADVYDSDGIDPRESPPLQQKTLKLRITPSPPPKVTEVSRSSLHSSPSTSRRRSSSNRRRKAKPSLGQTVLLQYMAGGRNPDIAHFASQCVPSDESEEDEDDDEDEDIGRTRESTSEFLNNDSDSDKDDDEDSTDEDDHRRSHKEISDQNHRRLFIGETTRRYSTDARPSRPEQQQQRSVHREGRERSPRGKQRQQSPTSLLTLDNGDDAMSLDEPSPPPQRPPQQSHQHGRQQQEKPERSPEHDRKQRHARSGAASTVPLAGANLAAIAMAAAGAIANPGQSVQPSDVTIPQTTSISNRPDTSLAPPPPPRSPGAKRDHSGALKPISIAPGGLRLESIVLSPQQQHGGRPAGPMDAAGSRSGGGLSPEQMRRQYSSSSQNAVPAYSPRPGSTASHQDQQSDQSQLLTPASAVTPGAMSASSTTFPPLLLRDDRSVVGSTGASSLATPSSTHSPNDYHSPFSPNGTGVAASPAQITAFSPLNQADVHVYRQSTGSSLPSLPPMQPYGSPRNDIHSAASPMSANTPAGHAPSNHSSSGSAGQSQQTLLPPIREHLAGPLTESSPTGPETRRPPQFIPPPTGYTRLPSMSHSHHSSPASPDEIYRRNSDHASPNSSSGNFGGQPGSSQSYYAPQTAHLSNHSGGHRGTAEYGADTPTSEPHYSTPGSTGRPAASPGHLLNPMVTSPLPGPGSMVLPPVRHDSTPRQQPSIESLTSHMQPHSPNGQHMPPPLAHPQQPPLQRPPQPSHTTAQGPYKCEVPGCTAAPFPTQYLLNSHANVHSSARPHYCPVPGCPRSETGKGFKRKNEMIRHGLVHQSPGYVCPFCPDREHKYPRPDNLQRHVRVHHKEKSKDDPLLRDVLAQRAEGPSRGRRRRL</sequence>
<feature type="compositionally biased region" description="Low complexity" evidence="5">
    <location>
        <begin position="600"/>
        <end position="613"/>
    </location>
</feature>
<dbReference type="GO" id="GO:0005634">
    <property type="term" value="C:nucleus"/>
    <property type="evidence" value="ECO:0007669"/>
    <property type="project" value="UniProtKB-ARBA"/>
</dbReference>
<dbReference type="KEGG" id="ssck:SPSK_07026"/>
<dbReference type="RefSeq" id="XP_016590428.1">
    <property type="nucleotide sequence ID" value="XM_016733696.1"/>
</dbReference>
<gene>
    <name evidence="7" type="ORF">SPSK_07026</name>
</gene>
<feature type="compositionally biased region" description="Acidic residues" evidence="5">
    <location>
        <begin position="138"/>
        <end position="151"/>
    </location>
</feature>
<feature type="compositionally biased region" description="Pro residues" evidence="5">
    <location>
        <begin position="740"/>
        <end position="758"/>
    </location>
</feature>
<organism evidence="7 8">
    <name type="scientific">Sporothrix schenckii 1099-18</name>
    <dbReference type="NCBI Taxonomy" id="1397361"/>
    <lineage>
        <taxon>Eukaryota</taxon>
        <taxon>Fungi</taxon>
        <taxon>Dikarya</taxon>
        <taxon>Ascomycota</taxon>
        <taxon>Pezizomycotina</taxon>
        <taxon>Sordariomycetes</taxon>
        <taxon>Sordariomycetidae</taxon>
        <taxon>Ophiostomatales</taxon>
        <taxon>Ophiostomataceae</taxon>
        <taxon>Sporothrix</taxon>
    </lineage>
</organism>
<feature type="compositionally biased region" description="Polar residues" evidence="5">
    <location>
        <begin position="295"/>
        <end position="317"/>
    </location>
</feature>
<dbReference type="SUPFAM" id="SSF57667">
    <property type="entry name" value="beta-beta-alpha zinc fingers"/>
    <property type="match status" value="1"/>
</dbReference>
<feature type="compositionally biased region" description="Basic residues" evidence="5">
    <location>
        <begin position="65"/>
        <end position="78"/>
    </location>
</feature>
<dbReference type="InterPro" id="IPR050329">
    <property type="entry name" value="GLI_C2H2-zinc-finger"/>
</dbReference>
<feature type="compositionally biased region" description="Polar residues" evidence="5">
    <location>
        <begin position="638"/>
        <end position="655"/>
    </location>
</feature>
<dbReference type="InterPro" id="IPR013087">
    <property type="entry name" value="Znf_C2H2_type"/>
</dbReference>
<feature type="region of interest" description="Disordered" evidence="5">
    <location>
        <begin position="504"/>
        <end position="766"/>
    </location>
</feature>
<evidence type="ECO:0000256" key="2">
    <source>
        <dbReference type="ARBA" id="ARBA00022737"/>
    </source>
</evidence>
<reference evidence="7 8" key="1">
    <citation type="journal article" date="2014" name="BMC Genomics">
        <title>Comparative genomics of the major fungal agents of human and animal Sporotrichosis: Sporothrix schenckii and Sporothrix brasiliensis.</title>
        <authorList>
            <person name="Teixeira M.M."/>
            <person name="de Almeida L.G."/>
            <person name="Kubitschek-Barreira P."/>
            <person name="Alves F.L."/>
            <person name="Kioshima E.S."/>
            <person name="Abadio A.K."/>
            <person name="Fernandes L."/>
            <person name="Derengowski L.S."/>
            <person name="Ferreira K.S."/>
            <person name="Souza R.C."/>
            <person name="Ruiz J.C."/>
            <person name="de Andrade N.C."/>
            <person name="Paes H.C."/>
            <person name="Nicola A.M."/>
            <person name="Albuquerque P."/>
            <person name="Gerber A.L."/>
            <person name="Martins V.P."/>
            <person name="Peconick L.D."/>
            <person name="Neto A.V."/>
            <person name="Chaucanez C.B."/>
            <person name="Silva P.A."/>
            <person name="Cunha O.L."/>
            <person name="de Oliveira F.F."/>
            <person name="dos Santos T.C."/>
            <person name="Barros A.L."/>
            <person name="Soares M.A."/>
            <person name="de Oliveira L.M."/>
            <person name="Marini M.M."/>
            <person name="Villalobos-Duno H."/>
            <person name="Cunha M.M."/>
            <person name="de Hoog S."/>
            <person name="da Silveira J.F."/>
            <person name="Henrissat B."/>
            <person name="Nino-Vega G.A."/>
            <person name="Cisalpino P.S."/>
            <person name="Mora-Montes H.M."/>
            <person name="Almeida S.R."/>
            <person name="Stajich J.E."/>
            <person name="Lopes-Bezerra L.M."/>
            <person name="Vasconcelos A.T."/>
            <person name="Felipe M.S."/>
        </authorList>
    </citation>
    <scope>NUCLEOTIDE SEQUENCE [LARGE SCALE GENOMIC DNA]</scope>
    <source>
        <strain evidence="7 8">1099-18</strain>
    </source>
</reference>
<feature type="compositionally biased region" description="Basic and acidic residues" evidence="5">
    <location>
        <begin position="195"/>
        <end position="204"/>
    </location>
</feature>
<name>A0A0F2MDN0_SPOSC</name>
<feature type="compositionally biased region" description="Acidic residues" evidence="5">
    <location>
        <begin position="109"/>
        <end position="122"/>
    </location>
</feature>
<dbReference type="GO" id="GO:0045944">
    <property type="term" value="P:positive regulation of transcription by RNA polymerase II"/>
    <property type="evidence" value="ECO:0007669"/>
    <property type="project" value="UniProtKB-ARBA"/>
</dbReference>
<feature type="compositionally biased region" description="Basic and acidic residues" evidence="5">
    <location>
        <begin position="174"/>
        <end position="186"/>
    </location>
</feature>